<keyword evidence="2" id="KW-0238">DNA-binding</keyword>
<dbReference type="PANTHER" id="PTHR44688:SF16">
    <property type="entry name" value="DNA-BINDING TRANSCRIPTIONAL ACTIVATOR DEVR_DOSR"/>
    <property type="match status" value="1"/>
</dbReference>
<dbReference type="InterPro" id="IPR000792">
    <property type="entry name" value="Tscrpt_reg_LuxR_C"/>
</dbReference>
<organism evidence="5 6">
    <name type="scientific">Tabrizicola soli</name>
    <dbReference type="NCBI Taxonomy" id="2185115"/>
    <lineage>
        <taxon>Bacteria</taxon>
        <taxon>Pseudomonadati</taxon>
        <taxon>Pseudomonadota</taxon>
        <taxon>Alphaproteobacteria</taxon>
        <taxon>Rhodobacterales</taxon>
        <taxon>Paracoccaceae</taxon>
        <taxon>Tabrizicola</taxon>
    </lineage>
</organism>
<sequence length="278" mass="30497">MPPLPNLAEVRIATVIRALHQPEFEAALALLFQTLAAPDNLICLAYRDAGPPQVLHRETRDPTVFTQLESTYLPGAYRLDPFFELHLNRVAAGAYRLTDIAPDAFHRSRYFSEYYEQTTLVDEITFVAYPAPGVTLNLCLGRDISSGRLFSIREVETCQRLAPVIAALSEAHWAGLSRASGPAEDTAALLALAARRQHGIQLSARQAEVALLILRGHSTVSIGLRLGLSPQTVKVFRKQLYSRCAISSQAELFALMLPLLRDHAPPASGQAFQSGLVD</sequence>
<proteinExistence type="predicted"/>
<keyword evidence="3" id="KW-0804">Transcription</keyword>
<dbReference type="Proteomes" id="UP001595445">
    <property type="component" value="Unassembled WGS sequence"/>
</dbReference>
<dbReference type="PROSITE" id="PS50043">
    <property type="entry name" value="HTH_LUXR_2"/>
    <property type="match status" value="1"/>
</dbReference>
<evidence type="ECO:0000256" key="3">
    <source>
        <dbReference type="ARBA" id="ARBA00023163"/>
    </source>
</evidence>
<evidence type="ECO:0000259" key="4">
    <source>
        <dbReference type="PROSITE" id="PS50043"/>
    </source>
</evidence>
<dbReference type="PRINTS" id="PR00038">
    <property type="entry name" value="HTHLUXR"/>
</dbReference>
<keyword evidence="1" id="KW-0805">Transcription regulation</keyword>
<dbReference type="RefSeq" id="WP_197643872.1">
    <property type="nucleotide sequence ID" value="NZ_JAEACP010000010.1"/>
</dbReference>
<dbReference type="PANTHER" id="PTHR44688">
    <property type="entry name" value="DNA-BINDING TRANSCRIPTIONAL ACTIVATOR DEVR_DOSR"/>
    <property type="match status" value="1"/>
</dbReference>
<dbReference type="SMART" id="SM00421">
    <property type="entry name" value="HTH_LUXR"/>
    <property type="match status" value="1"/>
</dbReference>
<feature type="domain" description="HTH luxR-type" evidence="4">
    <location>
        <begin position="195"/>
        <end position="260"/>
    </location>
</feature>
<evidence type="ECO:0000256" key="1">
    <source>
        <dbReference type="ARBA" id="ARBA00023015"/>
    </source>
</evidence>
<dbReference type="EMBL" id="JBHRSM010000054">
    <property type="protein sequence ID" value="MFC3088631.1"/>
    <property type="molecule type" value="Genomic_DNA"/>
</dbReference>
<keyword evidence="6" id="KW-1185">Reference proteome</keyword>
<dbReference type="InterPro" id="IPR016032">
    <property type="entry name" value="Sig_transdc_resp-reg_C-effctor"/>
</dbReference>
<dbReference type="Gene3D" id="1.10.10.10">
    <property type="entry name" value="Winged helix-like DNA-binding domain superfamily/Winged helix DNA-binding domain"/>
    <property type="match status" value="1"/>
</dbReference>
<evidence type="ECO:0000313" key="6">
    <source>
        <dbReference type="Proteomes" id="UP001595445"/>
    </source>
</evidence>
<comment type="caution">
    <text evidence="5">The sequence shown here is derived from an EMBL/GenBank/DDBJ whole genome shotgun (WGS) entry which is preliminary data.</text>
</comment>
<name>A0ABV7E1W8_9RHOB</name>
<dbReference type="SUPFAM" id="SSF46894">
    <property type="entry name" value="C-terminal effector domain of the bipartite response regulators"/>
    <property type="match status" value="1"/>
</dbReference>
<evidence type="ECO:0000256" key="2">
    <source>
        <dbReference type="ARBA" id="ARBA00023125"/>
    </source>
</evidence>
<protein>
    <submittedName>
        <fullName evidence="5">LuxR C-terminal-related transcriptional regulator</fullName>
    </submittedName>
</protein>
<evidence type="ECO:0000313" key="5">
    <source>
        <dbReference type="EMBL" id="MFC3088631.1"/>
    </source>
</evidence>
<reference evidence="6" key="1">
    <citation type="journal article" date="2019" name="Int. J. Syst. Evol. Microbiol.">
        <title>The Global Catalogue of Microorganisms (GCM) 10K type strain sequencing project: providing services to taxonomists for standard genome sequencing and annotation.</title>
        <authorList>
            <consortium name="The Broad Institute Genomics Platform"/>
            <consortium name="The Broad Institute Genome Sequencing Center for Infectious Disease"/>
            <person name="Wu L."/>
            <person name="Ma J."/>
        </authorList>
    </citation>
    <scope>NUCLEOTIDE SEQUENCE [LARGE SCALE GENOMIC DNA]</scope>
    <source>
        <strain evidence="6">KCTC 62102</strain>
    </source>
</reference>
<gene>
    <name evidence="5" type="ORF">ACFOD6_21535</name>
</gene>
<accession>A0ABV7E1W8</accession>
<dbReference type="InterPro" id="IPR036388">
    <property type="entry name" value="WH-like_DNA-bd_sf"/>
</dbReference>
<dbReference type="Pfam" id="PF00196">
    <property type="entry name" value="GerE"/>
    <property type="match status" value="1"/>
</dbReference>